<feature type="signal peptide" evidence="1">
    <location>
        <begin position="1"/>
        <end position="19"/>
    </location>
</feature>
<gene>
    <name evidence="2" type="ORF">FSA05_13040</name>
</gene>
<comment type="caution">
    <text evidence="2">The sequence shown here is derived from an EMBL/GenBank/DDBJ whole genome shotgun (WGS) entry which is preliminary data.</text>
</comment>
<evidence type="ECO:0000313" key="2">
    <source>
        <dbReference type="EMBL" id="TWV61090.1"/>
    </source>
</evidence>
<proteinExistence type="predicted"/>
<protein>
    <recommendedName>
        <fullName evidence="4">Penicillin-binding protein activator LpoB</fullName>
    </recommendedName>
</protein>
<dbReference type="RefSeq" id="WP_146375667.1">
    <property type="nucleotide sequence ID" value="NZ_VOHW01000007.1"/>
</dbReference>
<reference evidence="2 3" key="1">
    <citation type="submission" date="2019-07" db="EMBL/GenBank/DDBJ databases">
        <title>Genome sequencing of Parabacteroides distasonis iSURF_7.</title>
        <authorList>
            <person name="Degefu H.N."/>
            <person name="Ruoff K.L."/>
            <person name="Price C.E."/>
            <person name="Valls R.A."/>
            <person name="O'Toole G.A."/>
        </authorList>
    </citation>
    <scope>NUCLEOTIDE SEQUENCE [LARGE SCALE GENOMIC DNA]</scope>
    <source>
        <strain evidence="2 3">CFPLTA003_1B</strain>
    </source>
</reference>
<dbReference type="EMBL" id="VOHW01000007">
    <property type="protein sequence ID" value="TWV61090.1"/>
    <property type="molecule type" value="Genomic_DNA"/>
</dbReference>
<accession>A0A5C6KCI7</accession>
<feature type="chain" id="PRO_5023151600" description="Penicillin-binding protein activator LpoB" evidence="1">
    <location>
        <begin position="20"/>
        <end position="303"/>
    </location>
</feature>
<evidence type="ECO:0008006" key="4">
    <source>
        <dbReference type="Google" id="ProtNLM"/>
    </source>
</evidence>
<name>A0A5C6KCI7_PARDI</name>
<organism evidence="2 3">
    <name type="scientific">Parabacteroides distasonis</name>
    <dbReference type="NCBI Taxonomy" id="823"/>
    <lineage>
        <taxon>Bacteria</taxon>
        <taxon>Pseudomonadati</taxon>
        <taxon>Bacteroidota</taxon>
        <taxon>Bacteroidia</taxon>
        <taxon>Bacteroidales</taxon>
        <taxon>Tannerellaceae</taxon>
        <taxon>Parabacteroides</taxon>
    </lineage>
</organism>
<sequence length="303" mass="32794">MNRIALLLLLLIGAFSMRAQTTETTGKEIVFVNEFKGSGNLEGSTIAAIRNNIIEGLIDAKRLIVKDLKSDAQFQAEMTKRAADASVSEEEYGFTVLRNMNARWVIAGTITHVEAVRKKYSDGSYYYDAAINVSANIIDVASGTITETKTITTEGNALIDLTGIGKETTIGNTEEEAIANASKVLKNKAKSFAEGCFPLKGTILEVASEKKGKAEEVYISLGETSGVKKGDIFDVFEQRVIAGRNSRKKIGELKVKAVEGDDISLCNVTKEGKVILEKIQALEENQSLSIESRSKSNGSIISL</sequence>
<dbReference type="AlphaFoldDB" id="A0A5C6KCI7"/>
<evidence type="ECO:0000256" key="1">
    <source>
        <dbReference type="SAM" id="SignalP"/>
    </source>
</evidence>
<keyword evidence="1" id="KW-0732">Signal</keyword>
<dbReference type="Proteomes" id="UP000315827">
    <property type="component" value="Unassembled WGS sequence"/>
</dbReference>
<evidence type="ECO:0000313" key="3">
    <source>
        <dbReference type="Proteomes" id="UP000315827"/>
    </source>
</evidence>